<comment type="caution">
    <text evidence="14">The sequence shown here is derived from an EMBL/GenBank/DDBJ whole genome shotgun (WGS) entry which is preliminary data.</text>
</comment>
<gene>
    <name evidence="14" type="ORF">C5O18_09375</name>
</gene>
<dbReference type="Proteomes" id="UP000243900">
    <property type="component" value="Unassembled WGS sequence"/>
</dbReference>
<evidence type="ECO:0000256" key="5">
    <source>
        <dbReference type="ARBA" id="ARBA00022692"/>
    </source>
</evidence>
<keyword evidence="2 12" id="KW-0813">Transport</keyword>
<evidence type="ECO:0000256" key="3">
    <source>
        <dbReference type="ARBA" id="ARBA00022452"/>
    </source>
</evidence>
<dbReference type="OrthoDB" id="9760620at2"/>
<dbReference type="GO" id="GO:0009279">
    <property type="term" value="C:cell outer membrane"/>
    <property type="evidence" value="ECO:0007669"/>
    <property type="project" value="UniProtKB-SubCell"/>
</dbReference>
<keyword evidence="14" id="KW-0675">Receptor</keyword>
<keyword evidence="8" id="KW-0406">Ion transport</keyword>
<dbReference type="RefSeq" id="WP_146089332.1">
    <property type="nucleotide sequence ID" value="NZ_PTQZ01000306.1"/>
</dbReference>
<dbReference type="SUPFAM" id="SSF56935">
    <property type="entry name" value="Porins"/>
    <property type="match status" value="1"/>
</dbReference>
<keyword evidence="11 12" id="KW-0998">Cell outer membrane</keyword>
<keyword evidence="15" id="KW-1185">Reference proteome</keyword>
<evidence type="ECO:0000256" key="6">
    <source>
        <dbReference type="ARBA" id="ARBA00022729"/>
    </source>
</evidence>
<sequence>QVYHRTSPKAGVIYRVAEGAEVFANVSGSFEPPSFSEGPVAGQPLAAQKAVTWEVGTRGERRLGSAALSWDLAYYRARLRDELLAIEVNGVSTTQSADQTLHQGVELGLRAAADRWRVMASYLYNDFRFLRSGDALIGDGGDIAGLPRQVFAGEAALRLPGGIWAGPTVRAASRSWVDHANTLSAPGYAIYGIKINQALAGGVEWFIEGRNLADKSYAATTGVIRNAGGADQAQFNPGEGRAVYVGVSKTF</sequence>
<evidence type="ECO:0000313" key="14">
    <source>
        <dbReference type="EMBL" id="PQA31197.1"/>
    </source>
</evidence>
<feature type="non-terminal residue" evidence="14">
    <location>
        <position position="1"/>
    </location>
</feature>
<accession>A0A2P6AQL9</accession>
<dbReference type="InterPro" id="IPR039426">
    <property type="entry name" value="TonB-dep_rcpt-like"/>
</dbReference>
<dbReference type="InterPro" id="IPR036942">
    <property type="entry name" value="Beta-barrel_TonB_sf"/>
</dbReference>
<protein>
    <submittedName>
        <fullName evidence="14">TonB-dependent receptor</fullName>
    </submittedName>
</protein>
<evidence type="ECO:0000313" key="15">
    <source>
        <dbReference type="Proteomes" id="UP000243900"/>
    </source>
</evidence>
<evidence type="ECO:0000256" key="7">
    <source>
        <dbReference type="ARBA" id="ARBA00023004"/>
    </source>
</evidence>
<proteinExistence type="inferred from homology"/>
<keyword evidence="9" id="KW-0798">TonB box</keyword>
<comment type="similarity">
    <text evidence="12">Belongs to the TonB-dependent receptor family.</text>
</comment>
<keyword evidence="5 12" id="KW-0812">Transmembrane</keyword>
<keyword evidence="3 12" id="KW-1134">Transmembrane beta strand</keyword>
<name>A0A2P6AQL9_9GAMM</name>
<evidence type="ECO:0000256" key="9">
    <source>
        <dbReference type="ARBA" id="ARBA00023077"/>
    </source>
</evidence>
<evidence type="ECO:0000256" key="4">
    <source>
        <dbReference type="ARBA" id="ARBA00022496"/>
    </source>
</evidence>
<evidence type="ECO:0000256" key="12">
    <source>
        <dbReference type="PROSITE-ProRule" id="PRU01360"/>
    </source>
</evidence>
<dbReference type="AlphaFoldDB" id="A0A2P6AQL9"/>
<comment type="subcellular location">
    <subcellularLocation>
        <location evidence="1 12">Cell outer membrane</location>
        <topology evidence="1 12">Multi-pass membrane protein</topology>
    </subcellularLocation>
</comment>
<reference evidence="15" key="1">
    <citation type="submission" date="2018-02" db="EMBL/GenBank/DDBJ databases">
        <title>Genome sequencing of Solimonas sp. HR-BB.</title>
        <authorList>
            <person name="Lee Y."/>
            <person name="Jeon C.O."/>
        </authorList>
    </citation>
    <scope>NUCLEOTIDE SEQUENCE [LARGE SCALE GENOMIC DNA]</scope>
    <source>
        <strain evidence="15">HR-E</strain>
    </source>
</reference>
<evidence type="ECO:0000259" key="13">
    <source>
        <dbReference type="Pfam" id="PF00593"/>
    </source>
</evidence>
<dbReference type="Gene3D" id="2.40.170.20">
    <property type="entry name" value="TonB-dependent receptor, beta-barrel domain"/>
    <property type="match status" value="1"/>
</dbReference>
<organism evidence="14 15">
    <name type="scientific">Amnimonas aquatica</name>
    <dbReference type="NCBI Taxonomy" id="2094561"/>
    <lineage>
        <taxon>Bacteria</taxon>
        <taxon>Pseudomonadati</taxon>
        <taxon>Pseudomonadota</taxon>
        <taxon>Gammaproteobacteria</taxon>
        <taxon>Moraxellales</taxon>
        <taxon>Moraxellaceae</taxon>
        <taxon>Amnimonas</taxon>
    </lineage>
</organism>
<dbReference type="PANTHER" id="PTHR32552">
    <property type="entry name" value="FERRICHROME IRON RECEPTOR-RELATED"/>
    <property type="match status" value="1"/>
</dbReference>
<feature type="domain" description="TonB-dependent receptor-like beta-barrel" evidence="13">
    <location>
        <begin position="3"/>
        <end position="212"/>
    </location>
</feature>
<dbReference type="PROSITE" id="PS52016">
    <property type="entry name" value="TONB_DEPENDENT_REC_3"/>
    <property type="match status" value="1"/>
</dbReference>
<evidence type="ECO:0000256" key="8">
    <source>
        <dbReference type="ARBA" id="ARBA00023065"/>
    </source>
</evidence>
<dbReference type="InterPro" id="IPR000531">
    <property type="entry name" value="Beta-barrel_TonB"/>
</dbReference>
<dbReference type="GO" id="GO:0015344">
    <property type="term" value="F:siderophore uptake transmembrane transporter activity"/>
    <property type="evidence" value="ECO:0007669"/>
    <property type="project" value="TreeGrafter"/>
</dbReference>
<keyword evidence="10 12" id="KW-0472">Membrane</keyword>
<dbReference type="EMBL" id="PTQZ01000306">
    <property type="protein sequence ID" value="PQA31197.1"/>
    <property type="molecule type" value="Genomic_DNA"/>
</dbReference>
<evidence type="ECO:0000256" key="2">
    <source>
        <dbReference type="ARBA" id="ARBA00022448"/>
    </source>
</evidence>
<dbReference type="PANTHER" id="PTHR32552:SF68">
    <property type="entry name" value="FERRICHROME OUTER MEMBRANE TRANSPORTER_PHAGE RECEPTOR"/>
    <property type="match status" value="1"/>
</dbReference>
<keyword evidence="4" id="KW-0410">Iron transport</keyword>
<dbReference type="Pfam" id="PF00593">
    <property type="entry name" value="TonB_dep_Rec_b-barrel"/>
    <property type="match status" value="1"/>
</dbReference>
<evidence type="ECO:0000256" key="11">
    <source>
        <dbReference type="ARBA" id="ARBA00023237"/>
    </source>
</evidence>
<evidence type="ECO:0000256" key="10">
    <source>
        <dbReference type="ARBA" id="ARBA00023136"/>
    </source>
</evidence>
<keyword evidence="6" id="KW-0732">Signal</keyword>
<evidence type="ECO:0000256" key="1">
    <source>
        <dbReference type="ARBA" id="ARBA00004571"/>
    </source>
</evidence>
<keyword evidence="7" id="KW-0408">Iron</keyword>